<dbReference type="PANTHER" id="PTHR47685:SF1">
    <property type="entry name" value="MAGNESIUM TRANSPORT PROTEIN CORA"/>
    <property type="match status" value="1"/>
</dbReference>
<name>A0A6N6VKE8_9HYPH</name>
<evidence type="ECO:0000256" key="5">
    <source>
        <dbReference type="ARBA" id="ARBA00022475"/>
    </source>
</evidence>
<comment type="subcellular location">
    <subcellularLocation>
        <location evidence="1">Cell inner membrane</location>
        <topology evidence="1">Multi-pass membrane protein</topology>
    </subcellularLocation>
</comment>
<dbReference type="SUPFAM" id="SSF143865">
    <property type="entry name" value="CorA soluble domain-like"/>
    <property type="match status" value="1"/>
</dbReference>
<sequence length="322" mass="35905">MITAYVRSNGTLSPLPVEPHGQIPEAVVWLDLLEPTPEEEHFVDEVLGLDVPSEEEMQEIEVSSRLYQERGALYMTATVMVGADTAKPGRSPVTFVLVGHRLLTLRYAEPLPFRVFAAKARRHTVPSSTGEEVLAGLLDAIVDRVADILERVQGEIDTLSSDIFVRDENAPKLDFDEVLRRVGQVQALTTQARESLVSIARLLSFIGRPGETKLPKAFERGFKTIARDVMALSDHASFLTSNINFMLDATLGMINNEQNGIIKIFSVAAVVFLPPTLVASIYGMNFDIIPELKWQFGYLWAIGLMVASAIVPYWYFKRRGWL</sequence>
<evidence type="ECO:0000256" key="4">
    <source>
        <dbReference type="ARBA" id="ARBA00022448"/>
    </source>
</evidence>
<evidence type="ECO:0000256" key="2">
    <source>
        <dbReference type="ARBA" id="ARBA00009765"/>
    </source>
</evidence>
<dbReference type="FunFam" id="1.20.58.340:FF:000001">
    <property type="entry name" value="Magnesium transport protein CorA"/>
    <property type="match status" value="1"/>
</dbReference>
<keyword evidence="7 13" id="KW-0812">Transmembrane</keyword>
<dbReference type="CDD" id="cd12837">
    <property type="entry name" value="EcCorA-like_u1"/>
    <property type="match status" value="1"/>
</dbReference>
<evidence type="ECO:0000256" key="3">
    <source>
        <dbReference type="ARBA" id="ARBA00019439"/>
    </source>
</evidence>
<dbReference type="Pfam" id="PF01544">
    <property type="entry name" value="CorA"/>
    <property type="match status" value="1"/>
</dbReference>
<organism evidence="14 15">
    <name type="scientific">Parvibaculum sedimenti</name>
    <dbReference type="NCBI Taxonomy" id="2608632"/>
    <lineage>
        <taxon>Bacteria</taxon>
        <taxon>Pseudomonadati</taxon>
        <taxon>Pseudomonadota</taxon>
        <taxon>Alphaproteobacteria</taxon>
        <taxon>Hyphomicrobiales</taxon>
        <taxon>Parvibaculaceae</taxon>
        <taxon>Parvibaculum</taxon>
    </lineage>
</organism>
<feature type="transmembrane region" description="Helical" evidence="13">
    <location>
        <begin position="261"/>
        <end position="284"/>
    </location>
</feature>
<keyword evidence="11 13" id="KW-0472">Membrane</keyword>
<dbReference type="InterPro" id="IPR002523">
    <property type="entry name" value="MgTranspt_CorA/ZnTranspt_ZntB"/>
</dbReference>
<comment type="catalytic activity">
    <reaction evidence="12">
        <text>Mg(2+)(in) = Mg(2+)(out)</text>
        <dbReference type="Rhea" id="RHEA:29827"/>
        <dbReference type="ChEBI" id="CHEBI:18420"/>
    </reaction>
</comment>
<comment type="caution">
    <text evidence="14">The sequence shown here is derived from an EMBL/GenBank/DDBJ whole genome shotgun (WGS) entry which is preliminary data.</text>
</comment>
<evidence type="ECO:0000313" key="15">
    <source>
        <dbReference type="Proteomes" id="UP000468901"/>
    </source>
</evidence>
<dbReference type="GO" id="GO:0005886">
    <property type="term" value="C:plasma membrane"/>
    <property type="evidence" value="ECO:0007669"/>
    <property type="project" value="UniProtKB-SubCell"/>
</dbReference>
<keyword evidence="4" id="KW-0813">Transport</keyword>
<evidence type="ECO:0000256" key="6">
    <source>
        <dbReference type="ARBA" id="ARBA00022519"/>
    </source>
</evidence>
<evidence type="ECO:0000256" key="8">
    <source>
        <dbReference type="ARBA" id="ARBA00022842"/>
    </source>
</evidence>
<protein>
    <recommendedName>
        <fullName evidence="3">Magnesium transport protein CorA</fullName>
    </recommendedName>
</protein>
<dbReference type="InterPro" id="IPR050829">
    <property type="entry name" value="CorA_MIT"/>
</dbReference>
<comment type="similarity">
    <text evidence="2">Belongs to the CorA metal ion transporter (MIT) (TC 1.A.35) family.</text>
</comment>
<dbReference type="GO" id="GO:0015099">
    <property type="term" value="F:nickel cation transmembrane transporter activity"/>
    <property type="evidence" value="ECO:0007669"/>
    <property type="project" value="TreeGrafter"/>
</dbReference>
<dbReference type="GO" id="GO:0015095">
    <property type="term" value="F:magnesium ion transmembrane transporter activity"/>
    <property type="evidence" value="ECO:0007669"/>
    <property type="project" value="TreeGrafter"/>
</dbReference>
<dbReference type="InterPro" id="IPR045863">
    <property type="entry name" value="CorA_TM1_TM2"/>
</dbReference>
<accession>A0A6N6VKE8</accession>
<evidence type="ECO:0000256" key="12">
    <source>
        <dbReference type="ARBA" id="ARBA00034269"/>
    </source>
</evidence>
<proteinExistence type="inferred from homology"/>
<evidence type="ECO:0000256" key="13">
    <source>
        <dbReference type="SAM" id="Phobius"/>
    </source>
</evidence>
<keyword evidence="5" id="KW-1003">Cell membrane</keyword>
<evidence type="ECO:0000256" key="10">
    <source>
        <dbReference type="ARBA" id="ARBA00023065"/>
    </source>
</evidence>
<evidence type="ECO:0000256" key="9">
    <source>
        <dbReference type="ARBA" id="ARBA00022989"/>
    </source>
</evidence>
<evidence type="ECO:0000313" key="14">
    <source>
        <dbReference type="EMBL" id="KAB7738991.1"/>
    </source>
</evidence>
<gene>
    <name evidence="14" type="ORF">F2P47_14425</name>
</gene>
<dbReference type="EMBL" id="WESC01000014">
    <property type="protein sequence ID" value="KAB7738991.1"/>
    <property type="molecule type" value="Genomic_DNA"/>
</dbReference>
<dbReference type="InterPro" id="IPR045861">
    <property type="entry name" value="CorA_cytoplasmic_dom"/>
</dbReference>
<dbReference type="SUPFAM" id="SSF144083">
    <property type="entry name" value="Magnesium transport protein CorA, transmembrane region"/>
    <property type="match status" value="1"/>
</dbReference>
<dbReference type="RefSeq" id="WP_152217082.1">
    <property type="nucleotide sequence ID" value="NZ_JBAQYD010000335.1"/>
</dbReference>
<keyword evidence="8" id="KW-0460">Magnesium</keyword>
<dbReference type="PANTHER" id="PTHR47685">
    <property type="entry name" value="MAGNESIUM TRANSPORT PROTEIN CORA"/>
    <property type="match status" value="1"/>
</dbReference>
<keyword evidence="6" id="KW-0997">Cell inner membrane</keyword>
<keyword evidence="10" id="KW-0406">Ion transport</keyword>
<feature type="transmembrane region" description="Helical" evidence="13">
    <location>
        <begin position="296"/>
        <end position="316"/>
    </location>
</feature>
<evidence type="ECO:0000256" key="7">
    <source>
        <dbReference type="ARBA" id="ARBA00022692"/>
    </source>
</evidence>
<dbReference type="Gene3D" id="1.20.58.340">
    <property type="entry name" value="Magnesium transport protein CorA, transmembrane region"/>
    <property type="match status" value="2"/>
</dbReference>
<reference evidence="14 15" key="1">
    <citation type="submission" date="2019-09" db="EMBL/GenBank/DDBJ databases">
        <title>Parvibaculum sedimenti sp. nov., isolated from sediment.</title>
        <authorList>
            <person name="Wang Y."/>
        </authorList>
    </citation>
    <scope>NUCLEOTIDE SEQUENCE [LARGE SCALE GENOMIC DNA]</scope>
    <source>
        <strain evidence="14 15">HXT-9</strain>
    </source>
</reference>
<evidence type="ECO:0000256" key="11">
    <source>
        <dbReference type="ARBA" id="ARBA00023136"/>
    </source>
</evidence>
<evidence type="ECO:0000256" key="1">
    <source>
        <dbReference type="ARBA" id="ARBA00004429"/>
    </source>
</evidence>
<keyword evidence="9 13" id="KW-1133">Transmembrane helix</keyword>
<keyword evidence="15" id="KW-1185">Reference proteome</keyword>
<dbReference type="AlphaFoldDB" id="A0A6N6VKE8"/>
<dbReference type="Proteomes" id="UP000468901">
    <property type="component" value="Unassembled WGS sequence"/>
</dbReference>
<dbReference type="GO" id="GO:0015087">
    <property type="term" value="F:cobalt ion transmembrane transporter activity"/>
    <property type="evidence" value="ECO:0007669"/>
    <property type="project" value="TreeGrafter"/>
</dbReference>